<evidence type="ECO:0000313" key="9">
    <source>
        <dbReference type="EMBL" id="MST85635.1"/>
    </source>
</evidence>
<sequence>MENHKEIMKSYFTRSLLFLSSLGLPACIHAADMPESSVGTPVGAVSVGNSGAAVYNLKIDVPDGGSLTPQIGLSYNSQSGGYGLAGYGFNITGLSAITRGGHDLFHDGSQAGVTYTASDNLFLDGKRLILQSGTPGQEGAAYTVEGDPFTKVVVHGNYSNSTTTTWFEVTTNTGMTYQYGNSPSSKIAYKNKSGYSRIASWYVNKATDKYSNYITYEYSVSNLSIRPAAITYGTNSAKSRGIVNRVSFAYQSLGGNARPFAIEDQQGKTDMCLSSVTATSNNSVYRKYTFAYNDNSDQSNCKWTRLVTVEESNGQGEKLPPVRFTWQYLPSPAVHSSRLDVPTKDVNRFVEETSRQFLSADLNGDGVSDIIRVSPVKVQTAILPGGGSWNYYTYVYVSRSKLSSAGNVTYESPLVYTLPSGISMDVIKSMFGGASVTDFDGDGYNDLVFPFQNTATGYWNQAVFYMVLGSDVAAGRGGGTHAFAVNLQSTDKAPLFTTLDVDGNGKDDVVCVEQRRKDSYYPATIVQYAGGSALNRTEVKLTLPQGISKDIEKVFVGDYNNDGRSDLILLYEGGYKIYFNNGGTAIASAFTESKTKSGTDLGNHWRIQQGDFDGDGLSDFVYNKTGESFLWIAHNNGDGTFTHTKTIDTGVADHASNKDDARFSLMTCDIDHDGRTDVLVCKAGYRHRGFPKFKNEYTDTQVRWLYSTGFGLKSAYSYTKNREDDANESSIFLGDFDGDGYPELANYGSTLNGTDNTFSEKINIYKSGYDLSQVGKITGITDGMGNSSYIRYASATSPAVYKKSIKSTYPVNTYTLPLSVVAQMTGDNGAAGSQTTKYFYEDLRLHIAGKGMLGFNTVTSENVTLGTREVTSIAKWDESLWIPAEVKTLSSVGNNTATAVSTYSVAKSGKNYFAYVSKKDMTDLDGNTATTISSYDAAKGVILDETVKNAGDSMYKKVAYSGYQNKAGVWLPTTLTMTQKHADDPAPYTTVTTYRYDGKGNVISSTVNSGTNMALTTTSTYDAYGNALSSVTTGSGVKTITKYNDYDASGRFVIKSYTNPASAVNTFTYDLWGNVLTESDATEPSNVLTTKYTYDGWGRKLTALQADGTQTTYEIGWGTAGNKKYYTKESTTGKPSVTVWYDKGGHEVLQETFGAKGMPVSKATAYNGKGQVSRVDNKTGKLTITQTLTYDERGRVVTDVLSSGKSVSYSYGNRSVTTSTAGRTYVKTSDAWGNVVRSTDPVSEVEYRYSSIGKPSSVRTQGSTVTMAYDAAGNQVTLTDPDAGTSNYTYAADGTVLTQTDGRGVRTTNSYDNLGRLASTQIGQKTIVYTYGTAGNEKLRLVRLASDNNSVEYTHDKFGRVVAEKRSVDGHGTYSFSYAYNSNNQLSKTTYPGGLEESYQYDGYGFKSQSAIGDKVIYKVESTDGLVSSTSFMGKLTAMQTRDARGYESNVKIMRGTSVLESFDETYDGATDNLLSRRRNNNPQESFGYDNLDRLVSVKSGAVETMKISYAPNGNILFKTGVGNFSYDKNVRPHAVTEVENADGKIPGDALTTSFNDFGKIQLIEDAGKSLRMDFSYGPDQERWYSELSKNGTDVRTTVYAGEYEKITENGVTREFYYLDGNTIAIRENGTVKNYLAFTDNLGSILCVMDENGTKVFDASYDAWGRQTVTLNTIGLHRGYTGHEMLSEFDIINMNGRLYDPVLGRFFSPDNYVQMPDNSQSFNRYSYCLNNPLKYTDPSGNLFGIDDAIIAFAAFNMASSMMLAAFEGKSVWKAGALSLLSSGASYGIGELFKGAAATFGNELLRAGAHGLASGVISALDGDNFASAFVSGAAASGMGSYAQSVDMNTGLMVASTTAMGGVVAWSIGGDFLEGAMQGMAIGVLNHKEHDPVNRGQLFHGKNARERAYKYMRKRSDKMGYELSAAYLENGDVLVFKEKGNTETRSHNYFVKKDGKLMVTVNGTTVATSGSVHTHPYVEGINSLDNPLSVSIADIKLSTNFDNTLDILVVKTGNGIQSGVYRVGTNGNSLQYPQLKYTF</sequence>
<dbReference type="InterPro" id="IPR022385">
    <property type="entry name" value="Rhs_assc_core"/>
</dbReference>
<dbReference type="GO" id="GO:0005737">
    <property type="term" value="C:cytoplasm"/>
    <property type="evidence" value="ECO:0007669"/>
    <property type="project" value="InterPro"/>
</dbReference>
<dbReference type="InterPro" id="IPR022045">
    <property type="entry name" value="TcdB_toxin_mid/N"/>
</dbReference>
<dbReference type="InterPro" id="IPR056823">
    <property type="entry name" value="TEN-like_YD-shell"/>
</dbReference>
<keyword evidence="10" id="KW-1185">Reference proteome</keyword>
<dbReference type="InterPro" id="IPR013517">
    <property type="entry name" value="FG-GAP"/>
</dbReference>
<dbReference type="EMBL" id="VUNG01000045">
    <property type="protein sequence ID" value="MST85635.1"/>
    <property type="molecule type" value="Genomic_DNA"/>
</dbReference>
<evidence type="ECO:0000256" key="4">
    <source>
        <dbReference type="ARBA" id="ARBA00022737"/>
    </source>
</evidence>
<dbReference type="Pfam" id="PF13517">
    <property type="entry name" value="FG-GAP_3"/>
    <property type="match status" value="1"/>
</dbReference>
<dbReference type="InterPro" id="IPR028994">
    <property type="entry name" value="Integrin_alpha_N"/>
</dbReference>
<dbReference type="Gene3D" id="2.180.10.10">
    <property type="entry name" value="RHS repeat-associated core"/>
    <property type="match status" value="1"/>
</dbReference>
<feature type="domain" description="Insecticide toxin TcdB middle/N-terminal" evidence="7">
    <location>
        <begin position="730"/>
        <end position="863"/>
    </location>
</feature>
<accession>A0A7K0KJH6</accession>
<dbReference type="PANTHER" id="PTHR32305">
    <property type="match status" value="1"/>
</dbReference>
<evidence type="ECO:0000259" key="7">
    <source>
        <dbReference type="Pfam" id="PF12256"/>
    </source>
</evidence>
<feature type="signal peptide" evidence="6">
    <location>
        <begin position="1"/>
        <end position="30"/>
    </location>
</feature>
<gene>
    <name evidence="9" type="ORF">FYJ73_13345</name>
</gene>
<dbReference type="GO" id="GO:0005576">
    <property type="term" value="C:extracellular region"/>
    <property type="evidence" value="ECO:0007669"/>
    <property type="project" value="UniProtKB-SubCell"/>
</dbReference>
<evidence type="ECO:0000256" key="1">
    <source>
        <dbReference type="ARBA" id="ARBA00004613"/>
    </source>
</evidence>
<evidence type="ECO:0000313" key="10">
    <source>
        <dbReference type="Proteomes" id="UP000438914"/>
    </source>
</evidence>
<feature type="chain" id="PRO_5029442673" evidence="6">
    <location>
        <begin position="31"/>
        <end position="2037"/>
    </location>
</feature>
<keyword evidence="4" id="KW-0677">Repeat</keyword>
<comment type="caution">
    <text evidence="9">The sequence shown here is derived from an EMBL/GenBank/DDBJ whole genome shotgun (WGS) entry which is preliminary data.</text>
</comment>
<reference evidence="9 10" key="1">
    <citation type="submission" date="2019-08" db="EMBL/GenBank/DDBJ databases">
        <title>In-depth cultivation of the pig gut microbiome towards novel bacterial diversity and tailored functional studies.</title>
        <authorList>
            <person name="Wylensek D."/>
            <person name="Hitch T.C.A."/>
            <person name="Clavel T."/>
        </authorList>
    </citation>
    <scope>NUCLEOTIDE SEQUENCE [LARGE SCALE GENOMIC DNA]</scope>
    <source>
        <strain evidence="9 10">LKV-178-WT-2A</strain>
    </source>
</reference>
<evidence type="ECO:0000256" key="5">
    <source>
        <dbReference type="ARBA" id="ARBA00023026"/>
    </source>
</evidence>
<evidence type="ECO:0000256" key="3">
    <source>
        <dbReference type="ARBA" id="ARBA00022729"/>
    </source>
</evidence>
<evidence type="ECO:0000256" key="2">
    <source>
        <dbReference type="ARBA" id="ARBA00022525"/>
    </source>
</evidence>
<keyword evidence="2" id="KW-0964">Secreted</keyword>
<name>A0A7K0KJH6_9BACT</name>
<keyword evidence="5" id="KW-0843">Virulence</keyword>
<dbReference type="Pfam" id="PF25023">
    <property type="entry name" value="TEN_YD-shell"/>
    <property type="match status" value="1"/>
</dbReference>
<evidence type="ECO:0000259" key="8">
    <source>
        <dbReference type="Pfam" id="PF25023"/>
    </source>
</evidence>
<comment type="subcellular location">
    <subcellularLocation>
        <location evidence="1">Secreted</location>
    </subcellularLocation>
</comment>
<feature type="domain" description="Teneurin-like YD-shell" evidence="8">
    <location>
        <begin position="1133"/>
        <end position="1732"/>
    </location>
</feature>
<organism evidence="9 10">
    <name type="scientific">Hallella mizrahii</name>
    <dbReference type="NCBI Taxonomy" id="2606637"/>
    <lineage>
        <taxon>Bacteria</taxon>
        <taxon>Pseudomonadati</taxon>
        <taxon>Bacteroidota</taxon>
        <taxon>Bacteroidia</taxon>
        <taxon>Bacteroidales</taxon>
        <taxon>Prevotellaceae</taxon>
        <taxon>Hallella</taxon>
    </lineage>
</organism>
<protein>
    <submittedName>
        <fullName evidence="9">Uncharacterized protein</fullName>
    </submittedName>
</protein>
<dbReference type="Gene3D" id="2.130.10.130">
    <property type="entry name" value="Integrin alpha, N-terminal"/>
    <property type="match status" value="2"/>
</dbReference>
<proteinExistence type="predicted"/>
<dbReference type="NCBIfam" id="TIGR03696">
    <property type="entry name" value="Rhs_assc_core"/>
    <property type="match status" value="1"/>
</dbReference>
<keyword evidence="3 6" id="KW-0732">Signal</keyword>
<dbReference type="SUPFAM" id="SSF69318">
    <property type="entry name" value="Integrin alpha N-terminal domain"/>
    <property type="match status" value="1"/>
</dbReference>
<evidence type="ECO:0000256" key="6">
    <source>
        <dbReference type="SAM" id="SignalP"/>
    </source>
</evidence>
<dbReference type="Proteomes" id="UP000438914">
    <property type="component" value="Unassembled WGS sequence"/>
</dbReference>
<dbReference type="Pfam" id="PF12256">
    <property type="entry name" value="TcdB_toxin_midN"/>
    <property type="match status" value="1"/>
</dbReference>
<dbReference type="InterPro" id="IPR050708">
    <property type="entry name" value="T6SS_VgrG/RHS"/>
</dbReference>
<dbReference type="Pfam" id="PF03534">
    <property type="entry name" value="SpvB"/>
    <property type="match status" value="1"/>
</dbReference>
<dbReference type="InterPro" id="IPR003284">
    <property type="entry name" value="Sal_SpvB"/>
</dbReference>
<dbReference type="PANTHER" id="PTHR32305:SF15">
    <property type="entry name" value="PROTEIN RHSA-RELATED"/>
    <property type="match status" value="1"/>
</dbReference>